<dbReference type="PANTHER" id="PTHR24012">
    <property type="entry name" value="RNA BINDING PROTEIN"/>
    <property type="match status" value="1"/>
</dbReference>
<feature type="compositionally biased region" description="Polar residues" evidence="4">
    <location>
        <begin position="546"/>
        <end position="558"/>
    </location>
</feature>
<dbReference type="SMART" id="SM00361">
    <property type="entry name" value="RRM_1"/>
    <property type="match status" value="3"/>
</dbReference>
<evidence type="ECO:0000259" key="5">
    <source>
        <dbReference type="PROSITE" id="PS50102"/>
    </source>
</evidence>
<feature type="domain" description="RRM" evidence="5">
    <location>
        <begin position="409"/>
        <end position="486"/>
    </location>
</feature>
<dbReference type="Pfam" id="PF00076">
    <property type="entry name" value="RRM_1"/>
    <property type="match status" value="5"/>
</dbReference>
<name>A0AAV4JMK7_9GAST</name>
<feature type="compositionally biased region" description="Basic and acidic residues" evidence="4">
    <location>
        <begin position="582"/>
        <end position="595"/>
    </location>
</feature>
<keyword evidence="2 3" id="KW-0694">RNA-binding</keyword>
<dbReference type="Proteomes" id="UP000762676">
    <property type="component" value="Unassembled WGS sequence"/>
</dbReference>
<dbReference type="InterPro" id="IPR035979">
    <property type="entry name" value="RBD_domain_sf"/>
</dbReference>
<dbReference type="CDD" id="cd00590">
    <property type="entry name" value="RRM_SF"/>
    <property type="match status" value="1"/>
</dbReference>
<evidence type="ECO:0000256" key="3">
    <source>
        <dbReference type="PROSITE-ProRule" id="PRU00176"/>
    </source>
</evidence>
<feature type="domain" description="RRM" evidence="5">
    <location>
        <begin position="16"/>
        <end position="93"/>
    </location>
</feature>
<organism evidence="6 7">
    <name type="scientific">Elysia marginata</name>
    <dbReference type="NCBI Taxonomy" id="1093978"/>
    <lineage>
        <taxon>Eukaryota</taxon>
        <taxon>Metazoa</taxon>
        <taxon>Spiralia</taxon>
        <taxon>Lophotrochozoa</taxon>
        <taxon>Mollusca</taxon>
        <taxon>Gastropoda</taxon>
        <taxon>Heterobranchia</taxon>
        <taxon>Euthyneura</taxon>
        <taxon>Panpulmonata</taxon>
        <taxon>Sacoglossa</taxon>
        <taxon>Placobranchoidea</taxon>
        <taxon>Plakobranchidae</taxon>
        <taxon>Elysia</taxon>
    </lineage>
</organism>
<feature type="domain" description="RRM" evidence="5">
    <location>
        <begin position="193"/>
        <end position="270"/>
    </location>
</feature>
<feature type="compositionally biased region" description="Basic and acidic residues" evidence="4">
    <location>
        <begin position="522"/>
        <end position="537"/>
    </location>
</feature>
<protein>
    <submittedName>
        <fullName evidence="6">Polyadenylate binding protein</fullName>
    </submittedName>
</protein>
<comment type="caution">
    <text evidence="6">The sequence shown here is derived from an EMBL/GenBank/DDBJ whole genome shotgun (WGS) entry which is preliminary data.</text>
</comment>
<dbReference type="SMART" id="SM00360">
    <property type="entry name" value="RRM"/>
    <property type="match status" value="5"/>
</dbReference>
<evidence type="ECO:0000256" key="2">
    <source>
        <dbReference type="ARBA" id="ARBA00022884"/>
    </source>
</evidence>
<evidence type="ECO:0000256" key="1">
    <source>
        <dbReference type="ARBA" id="ARBA00022737"/>
    </source>
</evidence>
<evidence type="ECO:0000313" key="7">
    <source>
        <dbReference type="Proteomes" id="UP000762676"/>
    </source>
</evidence>
<dbReference type="InterPro" id="IPR000504">
    <property type="entry name" value="RRM_dom"/>
</dbReference>
<gene>
    <name evidence="6" type="ORF">ElyMa_006992500</name>
</gene>
<dbReference type="InterPro" id="IPR012677">
    <property type="entry name" value="Nucleotide-bd_a/b_plait_sf"/>
</dbReference>
<feature type="compositionally biased region" description="Polar residues" evidence="4">
    <location>
        <begin position="701"/>
        <end position="710"/>
    </location>
</feature>
<feature type="region of interest" description="Disordered" evidence="4">
    <location>
        <begin position="696"/>
        <end position="722"/>
    </location>
</feature>
<reference evidence="6 7" key="1">
    <citation type="journal article" date="2021" name="Elife">
        <title>Chloroplast acquisition without the gene transfer in kleptoplastic sea slugs, Plakobranchus ocellatus.</title>
        <authorList>
            <person name="Maeda T."/>
            <person name="Takahashi S."/>
            <person name="Yoshida T."/>
            <person name="Shimamura S."/>
            <person name="Takaki Y."/>
            <person name="Nagai Y."/>
            <person name="Toyoda A."/>
            <person name="Suzuki Y."/>
            <person name="Arimoto A."/>
            <person name="Ishii H."/>
            <person name="Satoh N."/>
            <person name="Nishiyama T."/>
            <person name="Hasebe M."/>
            <person name="Maruyama T."/>
            <person name="Minagawa J."/>
            <person name="Obokata J."/>
            <person name="Shigenobu S."/>
        </authorList>
    </citation>
    <scope>NUCLEOTIDE SEQUENCE [LARGE SCALE GENOMIC DNA]</scope>
</reference>
<proteinExistence type="predicted"/>
<dbReference type="SUPFAM" id="SSF54928">
    <property type="entry name" value="RNA-binding domain, RBD"/>
    <property type="match status" value="3"/>
</dbReference>
<evidence type="ECO:0000313" key="6">
    <source>
        <dbReference type="EMBL" id="GFS24018.1"/>
    </source>
</evidence>
<keyword evidence="1" id="KW-0677">Repeat</keyword>
<feature type="domain" description="RRM" evidence="5">
    <location>
        <begin position="296"/>
        <end position="372"/>
    </location>
</feature>
<sequence>MACRRESISETESKSCNLFVKNFGDALSDKKLFRLFSPFGEVTSAVVRRSAQGQSLGHGFVRFNQPEDASAAIRSLNGSLVNDRELFVGYHQTRDERSIILASHHMLEGANLLVQNLERSIDDEQLMNCFSSFGTITSAKVMMKNKNSLGYGFVCYSTVDAAQKALKGMNNQVLHGKRVAVTVHEKKVSQKPTNLCVSNLDGSINNEILQREFSRYGKIISAKVMTNGRGVSKNYGYVCYKSLEEAESAIEHMDNRLLGRQIITVSFDKSKDDSACRTRQRSKSTSESSDENLEKNKVVVKNLAPWMTEESLLGIFSRFGTIINAEILKANGKSQCCGFVTFASRKEAEIAIWELHNVPVGEKFLDISLLGDPEERGFEDKGAEKEKVDACSSSDEESVSDIDDHQKKTNLYVKNLHPNVGVKDLVEVFSPFGTIDNIKVARTEDGKSKQFGFVNFTTSKAASLAVKKLHNFVLRGNALFVTYHQTKSERTSFLKQRLFERLTGLAQEDQEDDVSPQRQRAKSQDRRSASNRQDRRQGSAARIRSKSQASRSQLNKQPESAYHDQEYKDKGRQEIHQQIPRDLGKEKIFQRKPNESFKAPVISGKGERRGGHNFFSEMAHQDHSLRKPTPRELLQTTPTESELSVGKLINQFNQFSQHTPSSRPLFDRPEAIAAKKRSTGINFHELKSTDFPRYAHEPESSHVSNFQAKQRQWREASTRQESDEDVLRKVNALLHMSDAQVLQHLKKI</sequence>
<feature type="domain" description="RRM" evidence="5">
    <location>
        <begin position="110"/>
        <end position="186"/>
    </location>
</feature>
<dbReference type="Gene3D" id="3.30.70.330">
    <property type="match status" value="5"/>
</dbReference>
<dbReference type="InterPro" id="IPR003954">
    <property type="entry name" value="RRM_euk-type"/>
</dbReference>
<feature type="region of interest" description="Disordered" evidence="4">
    <location>
        <begin position="507"/>
        <end position="612"/>
    </location>
</feature>
<dbReference type="AlphaFoldDB" id="A0AAV4JMK7"/>
<feature type="compositionally biased region" description="Basic and acidic residues" evidence="4">
    <location>
        <begin position="712"/>
        <end position="722"/>
    </location>
</feature>
<keyword evidence="7" id="KW-1185">Reference proteome</keyword>
<accession>A0AAV4JMK7</accession>
<feature type="region of interest" description="Disordered" evidence="4">
    <location>
        <begin position="376"/>
        <end position="402"/>
    </location>
</feature>
<feature type="compositionally biased region" description="Basic and acidic residues" evidence="4">
    <location>
        <begin position="376"/>
        <end position="389"/>
    </location>
</feature>
<dbReference type="EMBL" id="BMAT01013976">
    <property type="protein sequence ID" value="GFS24018.1"/>
    <property type="molecule type" value="Genomic_DNA"/>
</dbReference>
<feature type="compositionally biased region" description="Basic and acidic residues" evidence="4">
    <location>
        <begin position="561"/>
        <end position="575"/>
    </location>
</feature>
<evidence type="ECO:0000256" key="4">
    <source>
        <dbReference type="SAM" id="MobiDB-lite"/>
    </source>
</evidence>
<dbReference type="GO" id="GO:0003723">
    <property type="term" value="F:RNA binding"/>
    <property type="evidence" value="ECO:0007669"/>
    <property type="project" value="UniProtKB-UniRule"/>
</dbReference>
<dbReference type="PROSITE" id="PS50102">
    <property type="entry name" value="RRM"/>
    <property type="match status" value="5"/>
</dbReference>